<reference evidence="5" key="1">
    <citation type="journal article" date="2023" name="Commun. Biol.">
        <title>Genome analysis of Parmales, the sister group of diatoms, reveals the evolutionary specialization of diatoms from phago-mixotrophs to photoautotrophs.</title>
        <authorList>
            <person name="Ban H."/>
            <person name="Sato S."/>
            <person name="Yoshikawa S."/>
            <person name="Yamada K."/>
            <person name="Nakamura Y."/>
            <person name="Ichinomiya M."/>
            <person name="Sato N."/>
            <person name="Blanc-Mathieu R."/>
            <person name="Endo H."/>
            <person name="Kuwata A."/>
            <person name="Ogata H."/>
        </authorList>
    </citation>
    <scope>NUCLEOTIDE SEQUENCE [LARGE SCALE GENOMIC DNA]</scope>
    <source>
        <strain evidence="5">NIES 3700</strain>
    </source>
</reference>
<dbReference type="Gene3D" id="6.10.250.1620">
    <property type="match status" value="1"/>
</dbReference>
<dbReference type="Proteomes" id="UP001165122">
    <property type="component" value="Unassembled WGS sequence"/>
</dbReference>
<dbReference type="Gene3D" id="3.30.2320.30">
    <property type="entry name" value="ATP synthase, E subunit, C-terminal"/>
    <property type="match status" value="1"/>
</dbReference>
<dbReference type="InterPro" id="IPR002842">
    <property type="entry name" value="ATPase_V1_Esu"/>
</dbReference>
<dbReference type="EMBL" id="BRXW01001010">
    <property type="protein sequence ID" value="GMH80633.1"/>
    <property type="molecule type" value="Genomic_DNA"/>
</dbReference>
<keyword evidence="5" id="KW-1185">Reference proteome</keyword>
<dbReference type="InterPro" id="IPR038495">
    <property type="entry name" value="ATPase_E_C"/>
</dbReference>
<accession>A0A9W7B542</accession>
<dbReference type="GO" id="GO:0046961">
    <property type="term" value="F:proton-transporting ATPase activity, rotational mechanism"/>
    <property type="evidence" value="ECO:0007669"/>
    <property type="project" value="InterPro"/>
</dbReference>
<comment type="caution">
    <text evidence="4">The sequence shown here is derived from an EMBL/GenBank/DDBJ whole genome shotgun (WGS) entry which is preliminary data.</text>
</comment>
<dbReference type="SUPFAM" id="SSF160527">
    <property type="entry name" value="V-type ATPase subunit E-like"/>
    <property type="match status" value="1"/>
</dbReference>
<dbReference type="AlphaFoldDB" id="A0A9W7B542"/>
<protein>
    <recommendedName>
        <fullName evidence="6">V-type proton ATPase subunit E</fullName>
    </recommendedName>
</protein>
<name>A0A9W7B542_9STRA</name>
<evidence type="ECO:0008006" key="6">
    <source>
        <dbReference type="Google" id="ProtNLM"/>
    </source>
</evidence>
<dbReference type="Pfam" id="PF01991">
    <property type="entry name" value="vATP-synt_E"/>
    <property type="match status" value="1"/>
</dbReference>
<sequence>MSSGSTATAQIRQMSNFILQEANEKANELRVRTEHDFNLEKQTLIHKAKLEVVKDFEQKAKEEEVKARIQKSSEIGSSRVSKMKYRDTLLAQLLTSATQRCSMVSSDANYSSLLKALIVQCLIKIEEYSVTIYVRAEDVDKAQAVLPQAIQEFVGIMKTKANVDLKPDVTLNSDSSKHLAAETSGGVIATADTGRIVCDNTMKARLDLVYEELLPSIRAILFPEGPEGQ</sequence>
<evidence type="ECO:0000313" key="5">
    <source>
        <dbReference type="Proteomes" id="UP001165122"/>
    </source>
</evidence>
<keyword evidence="2" id="KW-0813">Transport</keyword>
<evidence type="ECO:0000256" key="2">
    <source>
        <dbReference type="ARBA" id="ARBA00022448"/>
    </source>
</evidence>
<evidence type="ECO:0000256" key="1">
    <source>
        <dbReference type="ARBA" id="ARBA00005901"/>
    </source>
</evidence>
<organism evidence="4 5">
    <name type="scientific">Triparma laevis f. longispina</name>
    <dbReference type="NCBI Taxonomy" id="1714387"/>
    <lineage>
        <taxon>Eukaryota</taxon>
        <taxon>Sar</taxon>
        <taxon>Stramenopiles</taxon>
        <taxon>Ochrophyta</taxon>
        <taxon>Bolidophyceae</taxon>
        <taxon>Parmales</taxon>
        <taxon>Triparmaceae</taxon>
        <taxon>Triparma</taxon>
    </lineage>
</organism>
<keyword evidence="3" id="KW-0406">Ion transport</keyword>
<evidence type="ECO:0000313" key="4">
    <source>
        <dbReference type="EMBL" id="GMH80633.1"/>
    </source>
</evidence>
<proteinExistence type="inferred from homology"/>
<evidence type="ECO:0000256" key="3">
    <source>
        <dbReference type="ARBA" id="ARBA00023065"/>
    </source>
</evidence>
<dbReference type="OrthoDB" id="10263003at2759"/>
<gene>
    <name evidence="4" type="ORF">TrLO_g5022</name>
</gene>
<dbReference type="GO" id="GO:0033178">
    <property type="term" value="C:proton-transporting two-sector ATPase complex, catalytic domain"/>
    <property type="evidence" value="ECO:0007669"/>
    <property type="project" value="InterPro"/>
</dbReference>
<comment type="similarity">
    <text evidence="1">Belongs to the V-ATPase E subunit family.</text>
</comment>
<dbReference type="PANTHER" id="PTHR45715">
    <property type="entry name" value="ATPASE H+-TRANSPORTING V1 SUBUNIT E1A-RELATED"/>
    <property type="match status" value="1"/>
</dbReference>